<dbReference type="SUPFAM" id="SSF75471">
    <property type="entry name" value="YhbY-like"/>
    <property type="match status" value="1"/>
</dbReference>
<dbReference type="NCBIfam" id="TIGR00253">
    <property type="entry name" value="RNA_bind_YhbY"/>
    <property type="match status" value="1"/>
</dbReference>
<evidence type="ECO:0000313" key="5">
    <source>
        <dbReference type="Proteomes" id="UP000735205"/>
    </source>
</evidence>
<dbReference type="InterPro" id="IPR017924">
    <property type="entry name" value="RNA-binding_YhbY"/>
</dbReference>
<feature type="domain" description="CRM" evidence="3">
    <location>
        <begin position="1"/>
        <end position="97"/>
    </location>
</feature>
<reference evidence="4 5" key="1">
    <citation type="submission" date="2020-02" db="EMBL/GenBank/DDBJ databases">
        <title>Fructobacillus sp. isolated from paper mulberry of Taiwan.</title>
        <authorList>
            <person name="Lin S.-T."/>
        </authorList>
    </citation>
    <scope>NUCLEOTIDE SEQUENCE [LARGE SCALE GENOMIC DNA]</scope>
    <source>
        <strain evidence="4 5">M1-21</strain>
    </source>
</reference>
<comment type="caution">
    <text evidence="4">The sequence shown here is derived from an EMBL/GenBank/DDBJ whole genome shotgun (WGS) entry which is preliminary data.</text>
</comment>
<evidence type="ECO:0000259" key="3">
    <source>
        <dbReference type="PROSITE" id="PS51295"/>
    </source>
</evidence>
<gene>
    <name evidence="4" type="primary">yhbY</name>
    <name evidence="4" type="ORF">G6R28_03575</name>
</gene>
<protein>
    <submittedName>
        <fullName evidence="4">Ribosome assembly RNA-binding protein YhbY</fullName>
    </submittedName>
</protein>
<sequence>MQLTGKQKRYLRSQANTLSPIFSIGKAGASEEWLAEVEKALAKRELIKVNVQQGSELSAKELAAFIEAKSNITVAQVIGKTVLLYEEAKDEKYVKYSLEINKLA</sequence>
<dbReference type="InterPro" id="IPR001890">
    <property type="entry name" value="RNA-binding_CRM"/>
</dbReference>
<dbReference type="RefSeq" id="WP_213792875.1">
    <property type="nucleotide sequence ID" value="NZ_JAAMFJ010000002.1"/>
</dbReference>
<accession>A0ABS5QT59</accession>
<dbReference type="PROSITE" id="PS51295">
    <property type="entry name" value="CRM"/>
    <property type="match status" value="1"/>
</dbReference>
<organism evidence="4 5">
    <name type="scientific">Fructobacillus papyrifericola</name>
    <dbReference type="NCBI Taxonomy" id="2713172"/>
    <lineage>
        <taxon>Bacteria</taxon>
        <taxon>Bacillati</taxon>
        <taxon>Bacillota</taxon>
        <taxon>Bacilli</taxon>
        <taxon>Lactobacillales</taxon>
        <taxon>Lactobacillaceae</taxon>
        <taxon>Fructobacillus</taxon>
    </lineage>
</organism>
<evidence type="ECO:0000256" key="2">
    <source>
        <dbReference type="PROSITE-ProRule" id="PRU00626"/>
    </source>
</evidence>
<dbReference type="PANTHER" id="PTHR40065:SF3">
    <property type="entry name" value="RNA-BINDING PROTEIN YHBY"/>
    <property type="match status" value="1"/>
</dbReference>
<dbReference type="SMART" id="SM01103">
    <property type="entry name" value="CRS1_YhbY"/>
    <property type="match status" value="1"/>
</dbReference>
<dbReference type="Proteomes" id="UP000735205">
    <property type="component" value="Unassembled WGS sequence"/>
</dbReference>
<evidence type="ECO:0000313" key="4">
    <source>
        <dbReference type="EMBL" id="MBS9336311.1"/>
    </source>
</evidence>
<dbReference type="PANTHER" id="PTHR40065">
    <property type="entry name" value="RNA-BINDING PROTEIN YHBY"/>
    <property type="match status" value="1"/>
</dbReference>
<dbReference type="Pfam" id="PF01985">
    <property type="entry name" value="CRS1_YhbY"/>
    <property type="match status" value="1"/>
</dbReference>
<proteinExistence type="predicted"/>
<keyword evidence="1 2" id="KW-0694">RNA-binding</keyword>
<dbReference type="InterPro" id="IPR035920">
    <property type="entry name" value="YhbY-like_sf"/>
</dbReference>
<dbReference type="Gene3D" id="3.30.110.60">
    <property type="entry name" value="YhbY-like"/>
    <property type="match status" value="1"/>
</dbReference>
<name>A0ABS5QT59_9LACO</name>
<evidence type="ECO:0000256" key="1">
    <source>
        <dbReference type="ARBA" id="ARBA00022884"/>
    </source>
</evidence>
<dbReference type="EMBL" id="JAAMFJ010000002">
    <property type="protein sequence ID" value="MBS9336311.1"/>
    <property type="molecule type" value="Genomic_DNA"/>
</dbReference>
<dbReference type="InterPro" id="IPR051925">
    <property type="entry name" value="RNA-binding_domain"/>
</dbReference>
<keyword evidence="5" id="KW-1185">Reference proteome</keyword>